<keyword evidence="1" id="KW-0106">Calcium</keyword>
<comment type="caution">
    <text evidence="4">The sequence shown here is derived from an EMBL/GenBank/DDBJ whole genome shotgun (WGS) entry which is preliminary data.</text>
</comment>
<feature type="domain" description="EF-hand" evidence="3">
    <location>
        <begin position="241"/>
        <end position="276"/>
    </location>
</feature>
<dbReference type="InterPro" id="IPR011992">
    <property type="entry name" value="EF-hand-dom_pair"/>
</dbReference>
<dbReference type="SUPFAM" id="SSF47473">
    <property type="entry name" value="EF-hand"/>
    <property type="match status" value="1"/>
</dbReference>
<name>A0A812NPK2_9DINO</name>
<dbReference type="GO" id="GO:0005509">
    <property type="term" value="F:calcium ion binding"/>
    <property type="evidence" value="ECO:0007669"/>
    <property type="project" value="InterPro"/>
</dbReference>
<dbReference type="AlphaFoldDB" id="A0A812NPK2"/>
<dbReference type="EMBL" id="CAJNDS010002076">
    <property type="protein sequence ID" value="CAE7307927.1"/>
    <property type="molecule type" value="Genomic_DNA"/>
</dbReference>
<dbReference type="CDD" id="cd00051">
    <property type="entry name" value="EFh"/>
    <property type="match status" value="1"/>
</dbReference>
<dbReference type="SMART" id="SM00054">
    <property type="entry name" value="EFh"/>
    <property type="match status" value="2"/>
</dbReference>
<dbReference type="Proteomes" id="UP000604046">
    <property type="component" value="Unassembled WGS sequence"/>
</dbReference>
<feature type="domain" description="EF-hand" evidence="3">
    <location>
        <begin position="282"/>
        <end position="317"/>
    </location>
</feature>
<feature type="compositionally biased region" description="Acidic residues" evidence="2">
    <location>
        <begin position="358"/>
        <end position="367"/>
    </location>
</feature>
<keyword evidence="5" id="KW-1185">Reference proteome</keyword>
<organism evidence="4 5">
    <name type="scientific">Symbiodinium natans</name>
    <dbReference type="NCBI Taxonomy" id="878477"/>
    <lineage>
        <taxon>Eukaryota</taxon>
        <taxon>Sar</taxon>
        <taxon>Alveolata</taxon>
        <taxon>Dinophyceae</taxon>
        <taxon>Suessiales</taxon>
        <taxon>Symbiodiniaceae</taxon>
        <taxon>Symbiodinium</taxon>
    </lineage>
</organism>
<dbReference type="PROSITE" id="PS00018">
    <property type="entry name" value="EF_HAND_1"/>
    <property type="match status" value="2"/>
</dbReference>
<evidence type="ECO:0000313" key="5">
    <source>
        <dbReference type="Proteomes" id="UP000604046"/>
    </source>
</evidence>
<evidence type="ECO:0000259" key="3">
    <source>
        <dbReference type="PROSITE" id="PS50222"/>
    </source>
</evidence>
<evidence type="ECO:0000256" key="2">
    <source>
        <dbReference type="SAM" id="MobiDB-lite"/>
    </source>
</evidence>
<protein>
    <submittedName>
        <fullName evidence="4">CPK19 protein</fullName>
    </submittedName>
</protein>
<feature type="compositionally biased region" description="Polar residues" evidence="2">
    <location>
        <begin position="67"/>
        <end position="76"/>
    </location>
</feature>
<dbReference type="OrthoDB" id="26525at2759"/>
<dbReference type="InterPro" id="IPR002048">
    <property type="entry name" value="EF_hand_dom"/>
</dbReference>
<feature type="region of interest" description="Disordered" evidence="2">
    <location>
        <begin position="59"/>
        <end position="118"/>
    </location>
</feature>
<sequence length="385" mass="43848">MADSAVGLRHASGGTPRQPTPASILPHWARRSHMVAKQLQAPLLSRTWYRRSFSYHRHRRGDDRENVSSLQQTPRSSRCPGSRAESLRSWTRSRANSEHSVAQAESMSRHSPLPELDDSKDSGVQAVLLARDLHLDLHEVKLLLQELRQQLSKQPWTGMDLLAFEGCLLQTLGKLGIEEVSEELVQDAYRRCQAADGPVCPRQFMSWYRDHFFAIGRKPCEEQTPKDLILELAKKHRCSCNQLDKIKLKFDSFDLDKSGLIEYKEFEAMMCKLLNCPNKSDLPMKRMPRFWQELDADASGSVDFSEFIVWYMKYFARAEDSGPVEAFYASFLPGVKHLRSLRVKSAESLEEASPGAEGEQESDEESEDLLHLPCVCPIAGRRKTV</sequence>
<feature type="region of interest" description="Disordered" evidence="2">
    <location>
        <begin position="349"/>
        <end position="368"/>
    </location>
</feature>
<dbReference type="PROSITE" id="PS50222">
    <property type="entry name" value="EF_HAND_2"/>
    <property type="match status" value="2"/>
</dbReference>
<dbReference type="Pfam" id="PF13499">
    <property type="entry name" value="EF-hand_7"/>
    <property type="match status" value="1"/>
</dbReference>
<feature type="compositionally biased region" description="Polar residues" evidence="2">
    <location>
        <begin position="88"/>
        <end position="106"/>
    </location>
</feature>
<dbReference type="Gene3D" id="1.10.238.10">
    <property type="entry name" value="EF-hand"/>
    <property type="match status" value="1"/>
</dbReference>
<dbReference type="InterPro" id="IPR018247">
    <property type="entry name" value="EF_Hand_1_Ca_BS"/>
</dbReference>
<reference evidence="4" key="1">
    <citation type="submission" date="2021-02" db="EMBL/GenBank/DDBJ databases">
        <authorList>
            <person name="Dougan E. K."/>
            <person name="Rhodes N."/>
            <person name="Thang M."/>
            <person name="Chan C."/>
        </authorList>
    </citation>
    <scope>NUCLEOTIDE SEQUENCE</scope>
</reference>
<feature type="region of interest" description="Disordered" evidence="2">
    <location>
        <begin position="1"/>
        <end position="23"/>
    </location>
</feature>
<accession>A0A812NPK2</accession>
<gene>
    <name evidence="4" type="primary">CPK19</name>
    <name evidence="4" type="ORF">SNAT2548_LOCUS16177</name>
</gene>
<evidence type="ECO:0000313" key="4">
    <source>
        <dbReference type="EMBL" id="CAE7307927.1"/>
    </source>
</evidence>
<evidence type="ECO:0000256" key="1">
    <source>
        <dbReference type="ARBA" id="ARBA00022837"/>
    </source>
</evidence>
<proteinExistence type="predicted"/>